<evidence type="ECO:0000256" key="1">
    <source>
        <dbReference type="ARBA" id="ARBA00003283"/>
    </source>
</evidence>
<dbReference type="PROSITE" id="PS51900">
    <property type="entry name" value="CB"/>
    <property type="match status" value="1"/>
</dbReference>
<accession>A0ABS6DTI8</accession>
<gene>
    <name evidence="6" type="ORF">KQI20_01670</name>
</gene>
<dbReference type="PANTHER" id="PTHR30349:SF81">
    <property type="entry name" value="TYROSINE RECOMBINASE XERC"/>
    <property type="match status" value="1"/>
</dbReference>
<evidence type="ECO:0000256" key="2">
    <source>
        <dbReference type="ARBA" id="ARBA00008857"/>
    </source>
</evidence>
<dbReference type="InterPro" id="IPR050090">
    <property type="entry name" value="Tyrosine_recombinase_XerCD"/>
</dbReference>
<organism evidence="6 7">
    <name type="scientific">Intestinibacter bartlettii</name>
    <dbReference type="NCBI Taxonomy" id="261299"/>
    <lineage>
        <taxon>Bacteria</taxon>
        <taxon>Bacillati</taxon>
        <taxon>Bacillota</taxon>
        <taxon>Clostridia</taxon>
        <taxon>Peptostreptococcales</taxon>
        <taxon>Peptostreptococcaceae</taxon>
        <taxon>Intestinibacter</taxon>
    </lineage>
</organism>
<dbReference type="PANTHER" id="PTHR30349">
    <property type="entry name" value="PHAGE INTEGRASE-RELATED"/>
    <property type="match status" value="1"/>
</dbReference>
<dbReference type="PROSITE" id="PS51898">
    <property type="entry name" value="TYR_RECOMBINASE"/>
    <property type="match status" value="1"/>
</dbReference>
<feature type="domain" description="Tyr recombinase" evidence="4">
    <location>
        <begin position="104"/>
        <end position="285"/>
    </location>
</feature>
<keyword evidence="7" id="KW-1185">Reference proteome</keyword>
<keyword evidence="3" id="KW-0238">DNA-binding</keyword>
<dbReference type="InterPro" id="IPR002104">
    <property type="entry name" value="Integrase_catalytic"/>
</dbReference>
<name>A0ABS6DTI8_9FIRM</name>
<evidence type="ECO:0000313" key="6">
    <source>
        <dbReference type="EMBL" id="MBU5335137.1"/>
    </source>
</evidence>
<dbReference type="RefSeq" id="WP_216568302.1">
    <property type="nucleotide sequence ID" value="NZ_JAHLOQ010000003.1"/>
</dbReference>
<dbReference type="InterPro" id="IPR004107">
    <property type="entry name" value="Integrase_SAM-like_N"/>
</dbReference>
<proteinExistence type="inferred from homology"/>
<evidence type="ECO:0000256" key="3">
    <source>
        <dbReference type="PROSITE-ProRule" id="PRU01248"/>
    </source>
</evidence>
<dbReference type="Pfam" id="PF00589">
    <property type="entry name" value="Phage_integrase"/>
    <property type="match status" value="1"/>
</dbReference>
<comment type="similarity">
    <text evidence="2">Belongs to the 'phage' integrase family.</text>
</comment>
<feature type="domain" description="Core-binding (CB)" evidence="5">
    <location>
        <begin position="1"/>
        <end position="83"/>
    </location>
</feature>
<dbReference type="Pfam" id="PF02899">
    <property type="entry name" value="Phage_int_SAM_1"/>
    <property type="match status" value="1"/>
</dbReference>
<dbReference type="Proteomes" id="UP001196301">
    <property type="component" value="Unassembled WGS sequence"/>
</dbReference>
<comment type="caution">
    <text evidence="6">The sequence shown here is derived from an EMBL/GenBank/DDBJ whole genome shotgun (WGS) entry which is preliminary data.</text>
</comment>
<sequence length="297" mass="34735">MKVLKEYLDYIEKNKKLSQNTVASYNRDLRKYMDYLNCKNINIVDVVENDIISYLIELEKDNISVSSISRMISSIKSYHDYLFFNRLTTSDPSKNIKKPKVKREEVEILTEEEVDKLLKFDDLSTPKKVRDKAIFEVLYGTGIKVSELIEMNLEDIDLDIDYIYCGSSKNQRVIPLCETTKFYLLKYINDSRDILTYPEEKALFVNAQGQRFTRQGLWKLIKKYAKEADINKNINPTTLRHSFAIHLLNGGANVAVVSKILGNSNLSSLQLYLKYIDKNIRKEIKEKHPRENDMNYK</sequence>
<protein>
    <submittedName>
        <fullName evidence="6">Tyrosine-type recombinase/integrase</fullName>
    </submittedName>
</protein>
<comment type="function">
    <text evidence="1">Site-specific tyrosine recombinase, which acts by catalyzing the cutting and rejoining of the recombining DNA molecules.</text>
</comment>
<evidence type="ECO:0000259" key="5">
    <source>
        <dbReference type="PROSITE" id="PS51900"/>
    </source>
</evidence>
<reference evidence="6 7" key="1">
    <citation type="submission" date="2021-06" db="EMBL/GenBank/DDBJ databases">
        <authorList>
            <person name="Sun Q."/>
            <person name="Li D."/>
        </authorList>
    </citation>
    <scope>NUCLEOTIDE SEQUENCE [LARGE SCALE GENOMIC DNA]</scope>
    <source>
        <strain evidence="6 7">N19</strain>
    </source>
</reference>
<evidence type="ECO:0000313" key="7">
    <source>
        <dbReference type="Proteomes" id="UP001196301"/>
    </source>
</evidence>
<dbReference type="InterPro" id="IPR044068">
    <property type="entry name" value="CB"/>
</dbReference>
<evidence type="ECO:0000259" key="4">
    <source>
        <dbReference type="PROSITE" id="PS51898"/>
    </source>
</evidence>
<dbReference type="EMBL" id="JAHLOQ010000003">
    <property type="protein sequence ID" value="MBU5335137.1"/>
    <property type="molecule type" value="Genomic_DNA"/>
</dbReference>